<dbReference type="AlphaFoldDB" id="A0A835YJY7"/>
<dbReference type="Proteomes" id="UP000664859">
    <property type="component" value="Unassembled WGS sequence"/>
</dbReference>
<accession>A0A835YJY7</accession>
<proteinExistence type="predicted"/>
<comment type="caution">
    <text evidence="3">The sequence shown here is derived from an EMBL/GenBank/DDBJ whole genome shotgun (WGS) entry which is preliminary data.</text>
</comment>
<dbReference type="Gene3D" id="3.80.10.10">
    <property type="entry name" value="Ribonuclease Inhibitor"/>
    <property type="match status" value="3"/>
</dbReference>
<protein>
    <submittedName>
        <fullName evidence="3">Uncharacterized protein</fullName>
    </submittedName>
</protein>
<sequence length="525" mass="56343">MGIPDALILGVCMVGASYMISNSLSTTPLLQHRFIIHLPNVRAKLPLGGTLQVQFDGPVRVGASEGAIAEAAAGAASAGILDVDTVPSTPETGALSTVRKRRRIPLKEEQGGAATLIQSRVRTRLAQKRVAALADGGTTLDRAAVKRGLHTLGRAPHSLRHCLTGCDLRGLGLRDVAALSDWPLLQTLDVSDNALTELAPLCALPFLCELHAARNGVTEVLDFEVLRGRDQTIALNAYPHVLCAANGTHARSADMPWEDLLDWRSSAVRAESALALADLSENAIAAMRDLSPHRNLHTLLLAHNAIAEIRGLSALRCLTRLDLSHNRLTQTTGLEGLPLVELDLSHNAIAAVRGLAAPESGNGCAPPLLLRRLNLADNFIIELSGLQRCASLVTLDLSGNALSALRQVEWLRDCAVLRELSLARTAAAEQEWYRLRVLLRLQGLTLLDSEPVSPQEKVEALNLAGGEGSDLANRQALFRGTFQEHEAQWCDLLPPYQEPEPAPMGLEGNCAVLRHQRTASSISSC</sequence>
<keyword evidence="1" id="KW-0433">Leucine-rich repeat</keyword>
<reference evidence="3" key="1">
    <citation type="submission" date="2021-02" db="EMBL/GenBank/DDBJ databases">
        <title>First Annotated Genome of the Yellow-green Alga Tribonema minus.</title>
        <authorList>
            <person name="Mahan K.M."/>
        </authorList>
    </citation>
    <scope>NUCLEOTIDE SEQUENCE</scope>
    <source>
        <strain evidence="3">UTEX B ZZ1240</strain>
    </source>
</reference>
<dbReference type="InterPro" id="IPR050836">
    <property type="entry name" value="SDS22/Internalin_LRR"/>
</dbReference>
<keyword evidence="4" id="KW-1185">Reference proteome</keyword>
<dbReference type="Pfam" id="PF12799">
    <property type="entry name" value="LRR_4"/>
    <property type="match status" value="1"/>
</dbReference>
<gene>
    <name evidence="3" type="ORF">JKP88DRAFT_265582</name>
</gene>
<dbReference type="PANTHER" id="PTHR46652">
    <property type="entry name" value="LEUCINE-RICH REPEAT AND IQ DOMAIN-CONTAINING PROTEIN 1-RELATED"/>
    <property type="match status" value="1"/>
</dbReference>
<dbReference type="InterPro" id="IPR025875">
    <property type="entry name" value="Leu-rich_rpt_4"/>
</dbReference>
<dbReference type="PROSITE" id="PS51450">
    <property type="entry name" value="LRR"/>
    <property type="match status" value="5"/>
</dbReference>
<evidence type="ECO:0000313" key="4">
    <source>
        <dbReference type="Proteomes" id="UP000664859"/>
    </source>
</evidence>
<evidence type="ECO:0000256" key="2">
    <source>
        <dbReference type="ARBA" id="ARBA00022737"/>
    </source>
</evidence>
<name>A0A835YJY7_9STRA</name>
<dbReference type="EMBL" id="JAFCMP010000542">
    <property type="protein sequence ID" value="KAG5175986.1"/>
    <property type="molecule type" value="Genomic_DNA"/>
</dbReference>
<dbReference type="SUPFAM" id="SSF52058">
    <property type="entry name" value="L domain-like"/>
    <property type="match status" value="1"/>
</dbReference>
<organism evidence="3 4">
    <name type="scientific">Tribonema minus</name>
    <dbReference type="NCBI Taxonomy" id="303371"/>
    <lineage>
        <taxon>Eukaryota</taxon>
        <taxon>Sar</taxon>
        <taxon>Stramenopiles</taxon>
        <taxon>Ochrophyta</taxon>
        <taxon>PX clade</taxon>
        <taxon>Xanthophyceae</taxon>
        <taxon>Tribonematales</taxon>
        <taxon>Tribonemataceae</taxon>
        <taxon>Tribonema</taxon>
    </lineage>
</organism>
<dbReference type="InterPro" id="IPR001611">
    <property type="entry name" value="Leu-rich_rpt"/>
</dbReference>
<evidence type="ECO:0000313" key="3">
    <source>
        <dbReference type="EMBL" id="KAG5175986.1"/>
    </source>
</evidence>
<keyword evidence="2" id="KW-0677">Repeat</keyword>
<dbReference type="PANTHER" id="PTHR46652:SF7">
    <property type="entry name" value="LEUCINE-RICH REPEAT AND IQ DOMAIN-CONTAINING PROTEIN 1"/>
    <property type="match status" value="1"/>
</dbReference>
<dbReference type="InterPro" id="IPR032675">
    <property type="entry name" value="LRR_dom_sf"/>
</dbReference>
<dbReference type="OrthoDB" id="6334211at2759"/>
<dbReference type="SMART" id="SM00365">
    <property type="entry name" value="LRR_SD22"/>
    <property type="match status" value="3"/>
</dbReference>
<evidence type="ECO:0000256" key="1">
    <source>
        <dbReference type="ARBA" id="ARBA00022614"/>
    </source>
</evidence>